<dbReference type="Pfam" id="PF07676">
    <property type="entry name" value="PD40"/>
    <property type="match status" value="4"/>
</dbReference>
<dbReference type="SUPFAM" id="SSF49452">
    <property type="entry name" value="Starch-binding domain-like"/>
    <property type="match status" value="1"/>
</dbReference>
<dbReference type="EMBL" id="LGCM01000021">
    <property type="protein sequence ID" value="KPL86873.1"/>
    <property type="molecule type" value="Genomic_DNA"/>
</dbReference>
<dbReference type="InterPro" id="IPR011659">
    <property type="entry name" value="WD40"/>
</dbReference>
<dbReference type="InterPro" id="IPR011990">
    <property type="entry name" value="TPR-like_helical_dom_sf"/>
</dbReference>
<dbReference type="OrthoDB" id="134841at2"/>
<dbReference type="InterPro" id="IPR013784">
    <property type="entry name" value="Carb-bd-like_fold"/>
</dbReference>
<evidence type="ECO:0000256" key="1">
    <source>
        <dbReference type="ARBA" id="ARBA00009820"/>
    </source>
</evidence>
<dbReference type="Pfam" id="PF13620">
    <property type="entry name" value="CarboxypepD_reg"/>
    <property type="match status" value="1"/>
</dbReference>
<dbReference type="Gene3D" id="2.120.10.30">
    <property type="entry name" value="TolB, C-terminal domain"/>
    <property type="match status" value="2"/>
</dbReference>
<feature type="compositionally biased region" description="Low complexity" evidence="2">
    <location>
        <begin position="1231"/>
        <end position="1249"/>
    </location>
</feature>
<dbReference type="RefSeq" id="WP_062418172.1">
    <property type="nucleotide sequence ID" value="NZ_DF967974.1"/>
</dbReference>
<dbReference type="SUPFAM" id="SSF82171">
    <property type="entry name" value="DPP6 N-terminal domain-like"/>
    <property type="match status" value="1"/>
</dbReference>
<dbReference type="STRING" id="229921.ADN01_05330"/>
<name>A0A0P6Y4R4_9CHLR</name>
<keyword evidence="3" id="KW-1133">Transmembrane helix</keyword>
<keyword evidence="3" id="KW-0472">Membrane</keyword>
<evidence type="ECO:0000313" key="4">
    <source>
        <dbReference type="EMBL" id="KPL86873.1"/>
    </source>
</evidence>
<dbReference type="Gene3D" id="1.25.40.10">
    <property type="entry name" value="Tetratricopeptide repeat domain"/>
    <property type="match status" value="1"/>
</dbReference>
<dbReference type="SUPFAM" id="SSF48452">
    <property type="entry name" value="TPR-like"/>
    <property type="match status" value="1"/>
</dbReference>
<evidence type="ECO:0000313" key="5">
    <source>
        <dbReference type="Proteomes" id="UP000050501"/>
    </source>
</evidence>
<comment type="caution">
    <text evidence="4">The sequence shown here is derived from an EMBL/GenBank/DDBJ whole genome shotgun (WGS) entry which is preliminary data.</text>
</comment>
<dbReference type="PANTHER" id="PTHR36842:SF1">
    <property type="entry name" value="PROTEIN TOLB"/>
    <property type="match status" value="1"/>
</dbReference>
<accession>A0A0P6Y4R4</accession>
<comment type="similarity">
    <text evidence="1">Belongs to the TolB family.</text>
</comment>
<dbReference type="PANTHER" id="PTHR36842">
    <property type="entry name" value="PROTEIN TOLB HOMOLOG"/>
    <property type="match status" value="1"/>
</dbReference>
<feature type="region of interest" description="Disordered" evidence="2">
    <location>
        <begin position="1213"/>
        <end position="1270"/>
    </location>
</feature>
<keyword evidence="3" id="KW-0812">Transmembrane</keyword>
<organism evidence="4 5">
    <name type="scientific">Levilinea saccharolytica</name>
    <dbReference type="NCBI Taxonomy" id="229921"/>
    <lineage>
        <taxon>Bacteria</taxon>
        <taxon>Bacillati</taxon>
        <taxon>Chloroflexota</taxon>
        <taxon>Anaerolineae</taxon>
        <taxon>Anaerolineales</taxon>
        <taxon>Anaerolineaceae</taxon>
        <taxon>Levilinea</taxon>
    </lineage>
</organism>
<feature type="transmembrane region" description="Helical" evidence="3">
    <location>
        <begin position="1177"/>
        <end position="1198"/>
    </location>
</feature>
<dbReference type="GO" id="GO:0030246">
    <property type="term" value="F:carbohydrate binding"/>
    <property type="evidence" value="ECO:0007669"/>
    <property type="project" value="InterPro"/>
</dbReference>
<keyword evidence="5" id="KW-1185">Reference proteome</keyword>
<protein>
    <submittedName>
        <fullName evidence="4">Uncharacterized protein</fullName>
    </submittedName>
</protein>
<dbReference type="Proteomes" id="UP000050501">
    <property type="component" value="Unassembled WGS sequence"/>
</dbReference>
<gene>
    <name evidence="4" type="ORF">ADN01_05330</name>
</gene>
<evidence type="ECO:0000256" key="2">
    <source>
        <dbReference type="SAM" id="MobiDB-lite"/>
    </source>
</evidence>
<dbReference type="InterPro" id="IPR011042">
    <property type="entry name" value="6-blade_b-propeller_TolB-like"/>
</dbReference>
<sequence>MNSIGRILLAAAAALGGLWFQGATRGLTQTKAVSWVVYAAENAGGTDLYWARSDGGTAVALTDTPAREDLPRFSPDGTRLAFLEGQGEAAGLVVMDAGGQNRLRLSPDTLTVRDLAWSPDGQQLAFSAAPIAGGKLRVYTAAADGSGSLKAHSAENEACWQPVWSPRGDQLAAICAPFGPSETPYPESQVVLIQTQSGERRALISQLGTAQFSPAWSPDGKRIAYAAAGGGQSGIHVVETAEGSADLALSAHEGDHSPQWSPDGSWIAFASDPAMGQRALFTPQPDAQAEIYLVRPDGSGLLLLVSGLPFADFCWTAEGDRIVFTQRPDAQTGNAGLNLASVRTDGSQMQWITSVEGAAFSPSAAAGGGLEPSLTLEGVVRTADGQPLAGVSVHLADSEPALTGADGRFSFQHLSAGSYALRPVLSGYQFQPSEQQVNLRQGGEAVVFEAAQADGLFISHIQAIQAVDGEGQLTAGKPTVVRVYVDCGEGCTELAGVTGTLRGVSGEGRDLGMLMPEPVSITAFHEDWTQQQGDPQRSLNFLLPEEWLSGTLRLTADVGGTQRETSLTFAPGIRLRLAWFDLGYRPAAGAGTPEPAQQTLLPDRSAAQEAVRDLWDMLPLAPDGLTYVYQPGIFQTFESTLDCPALSGGSGCPAVTDYLLTLRLLYERTAREGRWAGGEAPGRVMAWTHPDTQNDGQCSLADTGWSHGDTLPSIGRVAVGASTCTFNLKTMDSGQTLTREMGHLLNANGLRPTAAKNRLACWWGEANTTGTLGGWGARVSASGFELFDPAATFDVLSYCTPAWVSPATAQAFGTGFANQDVFLSGGDLPVGGRLAAGLPRDMRAPAEGQLLTAAVIRQSGQAEILPAFRIASRMPPLVGGETGTCLQVRDAEENVLEQMCQELDYLHPTLGQNIGVDFITASFTADTELAASLVVVRGETELARRTASANPPMLTLLEPAGGEAWADGQTAWVRWQASDADGDALSYTVSYSQDEGQTWNPMSTGIRASELAVDPARLPGGKPLWLRVDASDGFYSTSAQSAGAVTVTDHAPVAVILSPLDGGGASTQGVWLRGYAYDLEDGAITGERMEWNSNLDGVLGSGPQVFARLSEGVHDISLTASDAAGTYRGVSVRVDVRQAAAAPTEDAPAGAVGEPTPATAPGIVLPGLPNLNMNTPVLWLVLVGLILLLLVLLLWVLIRRGIRRRERETEARLEAAAATESQPEGLEGRQAQFAPTPEPAPEQAAVVTPAPAPPAAPKTEERMAARPPQVVPRERVDGVDLLAQGIQQVKGGNIRQGYAILRKVLEQQPDNADAWLWLGWAAARQGDRATAQRCFLRAAKLGHGAAEQALAWLERQA</sequence>
<reference evidence="4 5" key="1">
    <citation type="submission" date="2015-07" db="EMBL/GenBank/DDBJ databases">
        <title>Genome sequence of Levilinea saccharolytica DSM 16555.</title>
        <authorList>
            <person name="Hemp J."/>
            <person name="Ward L.M."/>
            <person name="Pace L.A."/>
            <person name="Fischer W.W."/>
        </authorList>
    </citation>
    <scope>NUCLEOTIDE SEQUENCE [LARGE SCALE GENOMIC DNA]</scope>
    <source>
        <strain evidence="4 5">KIBI-1</strain>
    </source>
</reference>
<dbReference type="Gene3D" id="2.60.40.1120">
    <property type="entry name" value="Carboxypeptidase-like, regulatory domain"/>
    <property type="match status" value="1"/>
</dbReference>
<evidence type="ECO:0000256" key="3">
    <source>
        <dbReference type="SAM" id="Phobius"/>
    </source>
</evidence>
<proteinExistence type="inferred from homology"/>